<evidence type="ECO:0000256" key="1">
    <source>
        <dbReference type="SAM" id="SignalP"/>
    </source>
</evidence>
<sequence>MKFLVVLVCVLVAVSAFPADPQEGDSGARDKRSGLLLAAPGVVNGVW</sequence>
<reference evidence="2" key="1">
    <citation type="submission" date="2021-03" db="EMBL/GenBank/DDBJ databases">
        <authorList>
            <person name="Tran Van P."/>
        </authorList>
    </citation>
    <scope>NUCLEOTIDE SEQUENCE</scope>
</reference>
<evidence type="ECO:0000313" key="3">
    <source>
        <dbReference type="Proteomes" id="UP001153148"/>
    </source>
</evidence>
<proteinExistence type="predicted"/>
<protein>
    <submittedName>
        <fullName evidence="2">Uncharacterized protein</fullName>
    </submittedName>
</protein>
<dbReference type="EMBL" id="CAJPIN010015932">
    <property type="protein sequence ID" value="CAG2061452.1"/>
    <property type="molecule type" value="Genomic_DNA"/>
</dbReference>
<evidence type="ECO:0000313" key="2">
    <source>
        <dbReference type="EMBL" id="CAG2061452.1"/>
    </source>
</evidence>
<keyword evidence="1" id="KW-0732">Signal</keyword>
<organism evidence="2 3">
    <name type="scientific">Timema podura</name>
    <name type="common">Walking stick</name>
    <dbReference type="NCBI Taxonomy" id="61482"/>
    <lineage>
        <taxon>Eukaryota</taxon>
        <taxon>Metazoa</taxon>
        <taxon>Ecdysozoa</taxon>
        <taxon>Arthropoda</taxon>
        <taxon>Hexapoda</taxon>
        <taxon>Insecta</taxon>
        <taxon>Pterygota</taxon>
        <taxon>Neoptera</taxon>
        <taxon>Polyneoptera</taxon>
        <taxon>Phasmatodea</taxon>
        <taxon>Timematodea</taxon>
        <taxon>Timematoidea</taxon>
        <taxon>Timematidae</taxon>
        <taxon>Timema</taxon>
    </lineage>
</organism>
<feature type="signal peptide" evidence="1">
    <location>
        <begin position="1"/>
        <end position="16"/>
    </location>
</feature>
<gene>
    <name evidence="2" type="ORF">TPAB3V08_LOCUS8406</name>
</gene>
<keyword evidence="3" id="KW-1185">Reference proteome</keyword>
<accession>A0ABN7P100</accession>
<dbReference type="Proteomes" id="UP001153148">
    <property type="component" value="Unassembled WGS sequence"/>
</dbReference>
<name>A0ABN7P100_TIMPD</name>
<comment type="caution">
    <text evidence="2">The sequence shown here is derived from an EMBL/GenBank/DDBJ whole genome shotgun (WGS) entry which is preliminary data.</text>
</comment>
<feature type="chain" id="PRO_5046726325" evidence="1">
    <location>
        <begin position="17"/>
        <end position="47"/>
    </location>
</feature>
<feature type="non-terminal residue" evidence="2">
    <location>
        <position position="47"/>
    </location>
</feature>